<dbReference type="InterPro" id="IPR003591">
    <property type="entry name" value="Leu-rich_rpt_typical-subtyp"/>
</dbReference>
<evidence type="ECO:0000313" key="4">
    <source>
        <dbReference type="Proteomes" id="UP001054945"/>
    </source>
</evidence>
<dbReference type="EMBL" id="BPLR01015155">
    <property type="protein sequence ID" value="GIY74029.1"/>
    <property type="molecule type" value="Genomic_DNA"/>
</dbReference>
<comment type="caution">
    <text evidence="3">The sequence shown here is derived from an EMBL/GenBank/DDBJ whole genome shotgun (WGS) entry which is preliminary data.</text>
</comment>
<dbReference type="PANTHER" id="PTHR45712:SF22">
    <property type="entry name" value="INSULIN-LIKE GROWTH FACTOR-BINDING PROTEIN COMPLEX ACID LABILE SUBUNIT"/>
    <property type="match status" value="1"/>
</dbReference>
<dbReference type="GO" id="GO:0005615">
    <property type="term" value="C:extracellular space"/>
    <property type="evidence" value="ECO:0007669"/>
    <property type="project" value="TreeGrafter"/>
</dbReference>
<evidence type="ECO:0000313" key="3">
    <source>
        <dbReference type="EMBL" id="GIY74029.1"/>
    </source>
</evidence>
<dbReference type="AlphaFoldDB" id="A0AAV4VWQ4"/>
<dbReference type="Proteomes" id="UP001054945">
    <property type="component" value="Unassembled WGS sequence"/>
</dbReference>
<evidence type="ECO:0000256" key="1">
    <source>
        <dbReference type="ARBA" id="ARBA00022614"/>
    </source>
</evidence>
<dbReference type="InterPro" id="IPR050333">
    <property type="entry name" value="SLRP"/>
</dbReference>
<keyword evidence="2" id="KW-0677">Repeat</keyword>
<gene>
    <name evidence="3" type="ORF">CEXT_792501</name>
</gene>
<proteinExistence type="predicted"/>
<evidence type="ECO:0000256" key="2">
    <source>
        <dbReference type="ARBA" id="ARBA00022737"/>
    </source>
</evidence>
<protein>
    <submittedName>
        <fullName evidence="3">Uncharacterized protein</fullName>
    </submittedName>
</protein>
<dbReference type="InterPro" id="IPR032675">
    <property type="entry name" value="LRR_dom_sf"/>
</dbReference>
<sequence>MTYLEIKNRTLNTIEKRTLNFRDPRVPLSSFWISPSTSSTRFWQNLPKSMSPHLATSTNHRHVLYVCLPVCVPRVPVPQFTYCVCPPVCPEVFCKQLQTDSDLQSILKPLKGYHLSKLMISGLNATTLQPDVFSGVSVEYLDLEKVEVEDASFLPGRRHFQGLESSLNTLEIKKSFKNGHRSLINLKLEHLSNLHIAIFEHNHIPEVGNDWFTSGPAGLSTLIFEGNGIEVLGDKAFSALSELKLLAVAGNHLTDVSRSMLPKPALSLRTLDLAYNKLRNLPRDLFTDMPSLLDVNLDYNLIHILAEDTFSSVLQQLTSLSLEGNPLECDEKLKWVCSSEVDVISGKCAQSSTSKGRPIALFCKM</sequence>
<dbReference type="PROSITE" id="PS51450">
    <property type="entry name" value="LRR"/>
    <property type="match status" value="1"/>
</dbReference>
<organism evidence="3 4">
    <name type="scientific">Caerostris extrusa</name>
    <name type="common">Bark spider</name>
    <name type="synonym">Caerostris bankana</name>
    <dbReference type="NCBI Taxonomy" id="172846"/>
    <lineage>
        <taxon>Eukaryota</taxon>
        <taxon>Metazoa</taxon>
        <taxon>Ecdysozoa</taxon>
        <taxon>Arthropoda</taxon>
        <taxon>Chelicerata</taxon>
        <taxon>Arachnida</taxon>
        <taxon>Araneae</taxon>
        <taxon>Araneomorphae</taxon>
        <taxon>Entelegynae</taxon>
        <taxon>Araneoidea</taxon>
        <taxon>Araneidae</taxon>
        <taxon>Caerostris</taxon>
    </lineage>
</organism>
<accession>A0AAV4VWQ4</accession>
<dbReference type="InterPro" id="IPR001611">
    <property type="entry name" value="Leu-rich_rpt"/>
</dbReference>
<reference evidence="3 4" key="1">
    <citation type="submission" date="2021-06" db="EMBL/GenBank/DDBJ databases">
        <title>Caerostris extrusa draft genome.</title>
        <authorList>
            <person name="Kono N."/>
            <person name="Arakawa K."/>
        </authorList>
    </citation>
    <scope>NUCLEOTIDE SEQUENCE [LARGE SCALE GENOMIC DNA]</scope>
</reference>
<dbReference type="Pfam" id="PF13855">
    <property type="entry name" value="LRR_8"/>
    <property type="match status" value="1"/>
</dbReference>
<dbReference type="Gene3D" id="3.80.10.10">
    <property type="entry name" value="Ribonuclease Inhibitor"/>
    <property type="match status" value="2"/>
</dbReference>
<name>A0AAV4VWQ4_CAEEX</name>
<dbReference type="PANTHER" id="PTHR45712">
    <property type="entry name" value="AGAP008170-PA"/>
    <property type="match status" value="1"/>
</dbReference>
<dbReference type="SUPFAM" id="SSF52058">
    <property type="entry name" value="L domain-like"/>
    <property type="match status" value="2"/>
</dbReference>
<dbReference type="SMART" id="SM00369">
    <property type="entry name" value="LRR_TYP"/>
    <property type="match status" value="4"/>
</dbReference>
<keyword evidence="1" id="KW-0433">Leucine-rich repeat</keyword>
<keyword evidence="4" id="KW-1185">Reference proteome</keyword>